<dbReference type="EMBL" id="UYYB01125112">
    <property type="protein sequence ID" value="VDM83754.1"/>
    <property type="molecule type" value="Genomic_DNA"/>
</dbReference>
<evidence type="ECO:0000313" key="2">
    <source>
        <dbReference type="EMBL" id="VDM83754.1"/>
    </source>
</evidence>
<proteinExistence type="predicted"/>
<accession>A0A3P7JXU2</accession>
<dbReference type="Proteomes" id="UP000270094">
    <property type="component" value="Unassembled WGS sequence"/>
</dbReference>
<organism evidence="2 3">
    <name type="scientific">Strongylus vulgaris</name>
    <name type="common">Blood worm</name>
    <dbReference type="NCBI Taxonomy" id="40348"/>
    <lineage>
        <taxon>Eukaryota</taxon>
        <taxon>Metazoa</taxon>
        <taxon>Ecdysozoa</taxon>
        <taxon>Nematoda</taxon>
        <taxon>Chromadorea</taxon>
        <taxon>Rhabditida</taxon>
        <taxon>Rhabditina</taxon>
        <taxon>Rhabditomorpha</taxon>
        <taxon>Strongyloidea</taxon>
        <taxon>Strongylidae</taxon>
        <taxon>Strongylus</taxon>
    </lineage>
</organism>
<keyword evidence="3" id="KW-1185">Reference proteome</keyword>
<name>A0A3P7JXU2_STRVU</name>
<evidence type="ECO:0000259" key="1">
    <source>
        <dbReference type="Pfam" id="PF00014"/>
    </source>
</evidence>
<dbReference type="Gene3D" id="4.10.410.10">
    <property type="entry name" value="Pancreatic trypsin inhibitor Kunitz domain"/>
    <property type="match status" value="1"/>
</dbReference>
<dbReference type="AlphaFoldDB" id="A0A3P7JXU2"/>
<dbReference type="SUPFAM" id="SSF57362">
    <property type="entry name" value="BPTI-like"/>
    <property type="match status" value="1"/>
</dbReference>
<gene>
    <name evidence="2" type="ORF">SVUK_LOCUS18752</name>
</gene>
<dbReference type="Pfam" id="PF00014">
    <property type="entry name" value="Kunitz_BPTI"/>
    <property type="match status" value="1"/>
</dbReference>
<dbReference type="InterPro" id="IPR002223">
    <property type="entry name" value="Kunitz_BPTI"/>
</dbReference>
<evidence type="ECO:0000313" key="3">
    <source>
        <dbReference type="Proteomes" id="UP000270094"/>
    </source>
</evidence>
<dbReference type="GO" id="GO:0004867">
    <property type="term" value="F:serine-type endopeptidase inhibitor activity"/>
    <property type="evidence" value="ECO:0007669"/>
    <property type="project" value="InterPro"/>
</dbReference>
<dbReference type="InterPro" id="IPR036880">
    <property type="entry name" value="Kunitz_BPTI_sf"/>
</dbReference>
<feature type="domain" description="BPTI/Kunitz inhibitor" evidence="1">
    <location>
        <begin position="8"/>
        <end position="59"/>
    </location>
</feature>
<reference evidence="2 3" key="1">
    <citation type="submission" date="2018-11" db="EMBL/GenBank/DDBJ databases">
        <authorList>
            <consortium name="Pathogen Informatics"/>
        </authorList>
    </citation>
    <scope>NUCLEOTIDE SEQUENCE [LARGE SCALE GENOMIC DNA]</scope>
</reference>
<sequence>MSVRCSCCFKPYSVGYGYALALRLCFNVAAQRCTTFHDGKAGGFGNDFEVKEMCFVQCKKQSGGEIITAVCCTTHYHS</sequence>
<protein>
    <recommendedName>
        <fullName evidence="1">BPTI/Kunitz inhibitor domain-containing protein</fullName>
    </recommendedName>
</protein>